<comment type="caution">
    <text evidence="7">The sequence shown here is derived from an EMBL/GenBank/DDBJ whole genome shotgun (WGS) entry which is preliminary data.</text>
</comment>
<sequence length="239" mass="26086">MGAIMVSNSLAHISLEKIAASVPAETVMWMQIYFFPKKDIVIDIVKRAEKAGYTALVVTVDEPDDYEVRCNARGRFVKRGRRLLGFPNLKSKFDSVRADPSTTFDDITWLSKITSLPIVAKGIMTGEDAKQAIEAGASAIFVSNQGGRELDGSLPTIDVLPEIVEAVNSAYPWIEVYMDGGIRSGYDIFKAIALGARAVFIGRPALWGLTMGGGDGVKRVLSILRQEFTETMIHAGKLE</sequence>
<comment type="similarity">
    <text evidence="5">Belongs to the FMN-dependent alpha-hydroxy acid dehydrogenase family.</text>
</comment>
<dbReference type="Gene3D" id="3.20.20.70">
    <property type="entry name" value="Aldolase class I"/>
    <property type="match status" value="1"/>
</dbReference>
<keyword evidence="2" id="KW-0285">Flavoprotein</keyword>
<keyword evidence="4" id="KW-0560">Oxidoreductase</keyword>
<accession>A0A8X6PHZ3</accession>
<proteinExistence type="inferred from homology"/>
<name>A0A8X6PHZ3_NEPPI</name>
<reference evidence="7" key="1">
    <citation type="submission" date="2020-08" db="EMBL/GenBank/DDBJ databases">
        <title>Multicomponent nature underlies the extraordinary mechanical properties of spider dragline silk.</title>
        <authorList>
            <person name="Kono N."/>
            <person name="Nakamura H."/>
            <person name="Mori M."/>
            <person name="Yoshida Y."/>
            <person name="Ohtoshi R."/>
            <person name="Malay A.D."/>
            <person name="Moran D.A.P."/>
            <person name="Tomita M."/>
            <person name="Numata K."/>
            <person name="Arakawa K."/>
        </authorList>
    </citation>
    <scope>NUCLEOTIDE SEQUENCE</scope>
</reference>
<dbReference type="Pfam" id="PF01070">
    <property type="entry name" value="FMN_dh"/>
    <property type="match status" value="1"/>
</dbReference>
<dbReference type="InterPro" id="IPR012133">
    <property type="entry name" value="Alpha-hydoxy_acid_DH_FMN"/>
</dbReference>
<dbReference type="Proteomes" id="UP000887013">
    <property type="component" value="Unassembled WGS sequence"/>
</dbReference>
<dbReference type="PROSITE" id="PS51349">
    <property type="entry name" value="FMN_HYDROXY_ACID_DH_2"/>
    <property type="match status" value="1"/>
</dbReference>
<evidence type="ECO:0000256" key="2">
    <source>
        <dbReference type="ARBA" id="ARBA00022630"/>
    </source>
</evidence>
<dbReference type="OrthoDB" id="25826at2759"/>
<evidence type="ECO:0000256" key="5">
    <source>
        <dbReference type="ARBA" id="ARBA00024042"/>
    </source>
</evidence>
<dbReference type="InterPro" id="IPR037396">
    <property type="entry name" value="FMN_HAD"/>
</dbReference>
<evidence type="ECO:0000256" key="4">
    <source>
        <dbReference type="ARBA" id="ARBA00023002"/>
    </source>
</evidence>
<dbReference type="EMBL" id="BMAW01020702">
    <property type="protein sequence ID" value="GFT69389.1"/>
    <property type="molecule type" value="Genomic_DNA"/>
</dbReference>
<evidence type="ECO:0000313" key="8">
    <source>
        <dbReference type="Proteomes" id="UP000887013"/>
    </source>
</evidence>
<dbReference type="GO" id="GO:0010181">
    <property type="term" value="F:FMN binding"/>
    <property type="evidence" value="ECO:0007669"/>
    <property type="project" value="InterPro"/>
</dbReference>
<dbReference type="SUPFAM" id="SSF51395">
    <property type="entry name" value="FMN-linked oxidoreductases"/>
    <property type="match status" value="1"/>
</dbReference>
<evidence type="ECO:0000259" key="6">
    <source>
        <dbReference type="PROSITE" id="PS51349"/>
    </source>
</evidence>
<protein>
    <submittedName>
        <fullName evidence="7">Hydroxyacid oxidase 1</fullName>
    </submittedName>
</protein>
<dbReference type="InterPro" id="IPR000262">
    <property type="entry name" value="FMN-dep_DH"/>
</dbReference>
<dbReference type="InterPro" id="IPR013785">
    <property type="entry name" value="Aldolase_TIM"/>
</dbReference>
<dbReference type="CDD" id="cd02809">
    <property type="entry name" value="alpha_hydroxyacid_oxid_FMN"/>
    <property type="match status" value="1"/>
</dbReference>
<organism evidence="7 8">
    <name type="scientific">Nephila pilipes</name>
    <name type="common">Giant wood spider</name>
    <name type="synonym">Nephila maculata</name>
    <dbReference type="NCBI Taxonomy" id="299642"/>
    <lineage>
        <taxon>Eukaryota</taxon>
        <taxon>Metazoa</taxon>
        <taxon>Ecdysozoa</taxon>
        <taxon>Arthropoda</taxon>
        <taxon>Chelicerata</taxon>
        <taxon>Arachnida</taxon>
        <taxon>Araneae</taxon>
        <taxon>Araneomorphae</taxon>
        <taxon>Entelegynae</taxon>
        <taxon>Araneoidea</taxon>
        <taxon>Nephilidae</taxon>
        <taxon>Nephila</taxon>
    </lineage>
</organism>
<keyword evidence="8" id="KW-1185">Reference proteome</keyword>
<comment type="cofactor">
    <cofactor evidence="1">
        <name>FMN</name>
        <dbReference type="ChEBI" id="CHEBI:58210"/>
    </cofactor>
</comment>
<dbReference type="GO" id="GO:0016491">
    <property type="term" value="F:oxidoreductase activity"/>
    <property type="evidence" value="ECO:0007669"/>
    <property type="project" value="UniProtKB-KW"/>
</dbReference>
<keyword evidence="3" id="KW-0288">FMN</keyword>
<dbReference type="AlphaFoldDB" id="A0A8X6PHZ3"/>
<gene>
    <name evidence="7" type="primary">Hao1</name>
    <name evidence="7" type="ORF">NPIL_222641</name>
</gene>
<evidence type="ECO:0000256" key="3">
    <source>
        <dbReference type="ARBA" id="ARBA00022643"/>
    </source>
</evidence>
<feature type="domain" description="FMN hydroxy acid dehydrogenase" evidence="6">
    <location>
        <begin position="1"/>
        <end position="239"/>
    </location>
</feature>
<evidence type="ECO:0000313" key="7">
    <source>
        <dbReference type="EMBL" id="GFT69389.1"/>
    </source>
</evidence>
<dbReference type="PANTHER" id="PTHR10578:SF107">
    <property type="entry name" value="2-HYDROXYACID OXIDASE 1"/>
    <property type="match status" value="1"/>
</dbReference>
<evidence type="ECO:0000256" key="1">
    <source>
        <dbReference type="ARBA" id="ARBA00001917"/>
    </source>
</evidence>
<dbReference type="PANTHER" id="PTHR10578">
    <property type="entry name" value="S -2-HYDROXY-ACID OXIDASE-RELATED"/>
    <property type="match status" value="1"/>
</dbReference>